<dbReference type="SUPFAM" id="SSF52833">
    <property type="entry name" value="Thioredoxin-like"/>
    <property type="match status" value="1"/>
</dbReference>
<evidence type="ECO:0008006" key="4">
    <source>
        <dbReference type="Google" id="ProtNLM"/>
    </source>
</evidence>
<protein>
    <recommendedName>
        <fullName evidence="4">Thioredoxin-like fold domain-containing protein</fullName>
    </recommendedName>
</protein>
<dbReference type="AlphaFoldDB" id="A0A2G8KI84"/>
<dbReference type="EMBL" id="MRZV01000563">
    <property type="protein sequence ID" value="PIK47702.1"/>
    <property type="molecule type" value="Genomic_DNA"/>
</dbReference>
<comment type="caution">
    <text evidence="2">The sequence shown here is derived from an EMBL/GenBank/DDBJ whole genome shotgun (WGS) entry which is preliminary data.</text>
</comment>
<evidence type="ECO:0000256" key="1">
    <source>
        <dbReference type="SAM" id="SignalP"/>
    </source>
</evidence>
<proteinExistence type="predicted"/>
<dbReference type="PANTHER" id="PTHR33875">
    <property type="entry name" value="OS09G0542200 PROTEIN"/>
    <property type="match status" value="1"/>
</dbReference>
<organism evidence="2 3">
    <name type="scientific">Stichopus japonicus</name>
    <name type="common">Sea cucumber</name>
    <dbReference type="NCBI Taxonomy" id="307972"/>
    <lineage>
        <taxon>Eukaryota</taxon>
        <taxon>Metazoa</taxon>
        <taxon>Echinodermata</taxon>
        <taxon>Eleutherozoa</taxon>
        <taxon>Echinozoa</taxon>
        <taxon>Holothuroidea</taxon>
        <taxon>Aspidochirotacea</taxon>
        <taxon>Aspidochirotida</taxon>
        <taxon>Stichopodidae</taxon>
        <taxon>Apostichopus</taxon>
    </lineage>
</organism>
<dbReference type="CDD" id="cd02972">
    <property type="entry name" value="DsbA_family"/>
    <property type="match status" value="1"/>
</dbReference>
<name>A0A2G8KI84_STIJA</name>
<accession>A0A2G8KI84</accession>
<feature type="signal peptide" evidence="1">
    <location>
        <begin position="1"/>
        <end position="19"/>
    </location>
</feature>
<dbReference type="PANTHER" id="PTHR33875:SF2">
    <property type="entry name" value="ACR183CP"/>
    <property type="match status" value="1"/>
</dbReference>
<sequence length="180" mass="20342">MRSVLLFVFCVGFLEVCYSQPSVPRRPQGFPYKAECENVKVEIDLFLDLTCPDSKAAYPVVKQVADYYGNDVHLKTYMFPLPYHRASFLACQGTFAIDSFNKNLTYDWINTVFDQQSRLYNSVTANLGDDKIYDILGTMAVSVGLKADDFIKRSAASGTDTRVQWKYGCTRGCTERAAFV</sequence>
<dbReference type="Gene3D" id="3.40.30.10">
    <property type="entry name" value="Glutaredoxin"/>
    <property type="match status" value="1"/>
</dbReference>
<dbReference type="OrthoDB" id="37297at2759"/>
<dbReference type="Proteomes" id="UP000230750">
    <property type="component" value="Unassembled WGS sequence"/>
</dbReference>
<dbReference type="STRING" id="307972.A0A2G8KI84"/>
<evidence type="ECO:0000313" key="3">
    <source>
        <dbReference type="Proteomes" id="UP000230750"/>
    </source>
</evidence>
<keyword evidence="3" id="KW-1185">Reference proteome</keyword>
<dbReference type="InterPro" id="IPR036249">
    <property type="entry name" value="Thioredoxin-like_sf"/>
</dbReference>
<evidence type="ECO:0000313" key="2">
    <source>
        <dbReference type="EMBL" id="PIK47702.1"/>
    </source>
</evidence>
<reference evidence="2 3" key="1">
    <citation type="journal article" date="2017" name="PLoS Biol.">
        <title>The sea cucumber genome provides insights into morphological evolution and visceral regeneration.</title>
        <authorList>
            <person name="Zhang X."/>
            <person name="Sun L."/>
            <person name="Yuan J."/>
            <person name="Sun Y."/>
            <person name="Gao Y."/>
            <person name="Zhang L."/>
            <person name="Li S."/>
            <person name="Dai H."/>
            <person name="Hamel J.F."/>
            <person name="Liu C."/>
            <person name="Yu Y."/>
            <person name="Liu S."/>
            <person name="Lin W."/>
            <person name="Guo K."/>
            <person name="Jin S."/>
            <person name="Xu P."/>
            <person name="Storey K.B."/>
            <person name="Huan P."/>
            <person name="Zhang T."/>
            <person name="Zhou Y."/>
            <person name="Zhang J."/>
            <person name="Lin C."/>
            <person name="Li X."/>
            <person name="Xing L."/>
            <person name="Huo D."/>
            <person name="Sun M."/>
            <person name="Wang L."/>
            <person name="Mercier A."/>
            <person name="Li F."/>
            <person name="Yang H."/>
            <person name="Xiang J."/>
        </authorList>
    </citation>
    <scope>NUCLEOTIDE SEQUENCE [LARGE SCALE GENOMIC DNA]</scope>
    <source>
        <strain evidence="2">Shaxun</strain>
        <tissue evidence="2">Muscle</tissue>
    </source>
</reference>
<keyword evidence="1" id="KW-0732">Signal</keyword>
<feature type="chain" id="PRO_5013802385" description="Thioredoxin-like fold domain-containing protein" evidence="1">
    <location>
        <begin position="20"/>
        <end position="180"/>
    </location>
</feature>
<gene>
    <name evidence="2" type="ORF">BSL78_15410</name>
</gene>